<dbReference type="GO" id="GO:0043022">
    <property type="term" value="F:ribosome binding"/>
    <property type="evidence" value="ECO:0007669"/>
    <property type="project" value="InterPro"/>
</dbReference>
<organism evidence="2">
    <name type="scientific">Phaeomonas parva</name>
    <dbReference type="NCBI Taxonomy" id="124430"/>
    <lineage>
        <taxon>Eukaryota</taxon>
        <taxon>Sar</taxon>
        <taxon>Stramenopiles</taxon>
        <taxon>Ochrophyta</taxon>
        <taxon>Pinguiophyceae</taxon>
        <taxon>Pinguiochrysidales</taxon>
        <taxon>Pinguiochrysidaceae</taxon>
        <taxon>Phaeomonas</taxon>
    </lineage>
</organism>
<dbReference type="PANTHER" id="PTHR13022:SF0">
    <property type="entry name" value="EUKARYOTIC TRANSLATION INITIATION FACTOR 3 SUBUNIT K"/>
    <property type="match status" value="1"/>
</dbReference>
<sequence length="234" mass="25446">MTVGDWVIVAKPTMASFLPENAGDMAAFLETARYSSSSIPQLEAYLDEQVASGTHDFEANLALLKLYLMFPEAQDVARIGMILKKAVAALPEPLLLQCRYLVPKALIKAQDDVAKTISLGKLIEGGRYEQFWTEGGEEFCDSMTGLRQGVSNAILGCMARGYTSIQVDRVAAALNVSEAEIPAALEASPVEGEIRDGALKFTATERTRKQNNDTTSELQSVNTLLKELMPLARV</sequence>
<dbReference type="PANTHER" id="PTHR13022">
    <property type="entry name" value="EUKARYOTIC TRANSLATION INITIATION FACTOR 3 SUBUNIT 11"/>
    <property type="match status" value="1"/>
</dbReference>
<reference evidence="2" key="1">
    <citation type="submission" date="2021-01" db="EMBL/GenBank/DDBJ databases">
        <authorList>
            <person name="Corre E."/>
            <person name="Pelletier E."/>
            <person name="Niang G."/>
            <person name="Scheremetjew M."/>
            <person name="Finn R."/>
            <person name="Kale V."/>
            <person name="Holt S."/>
            <person name="Cochrane G."/>
            <person name="Meng A."/>
            <person name="Brown T."/>
            <person name="Cohen L."/>
        </authorList>
    </citation>
    <scope>NUCLEOTIDE SEQUENCE</scope>
    <source>
        <strain evidence="2">CCMP2877</strain>
    </source>
</reference>
<accession>A0A7S1TVL6</accession>
<gene>
    <name evidence="2" type="ORF">PPAR1163_LOCUS5357</name>
</gene>
<dbReference type="InterPro" id="IPR016020">
    <property type="entry name" value="Transl_init_fac_sub12_N_euk"/>
</dbReference>
<dbReference type="AlphaFoldDB" id="A0A7S1TVL6"/>
<dbReference type="Pfam" id="PF10075">
    <property type="entry name" value="CSN8_PSD8_EIF3K"/>
    <property type="match status" value="1"/>
</dbReference>
<dbReference type="SUPFAM" id="SSF48371">
    <property type="entry name" value="ARM repeat"/>
    <property type="match status" value="1"/>
</dbReference>
<dbReference type="GO" id="GO:0005852">
    <property type="term" value="C:eukaryotic translation initiation factor 3 complex"/>
    <property type="evidence" value="ECO:0007669"/>
    <property type="project" value="InterPro"/>
</dbReference>
<dbReference type="GO" id="GO:0003743">
    <property type="term" value="F:translation initiation factor activity"/>
    <property type="evidence" value="ECO:0007669"/>
    <property type="project" value="InterPro"/>
</dbReference>
<evidence type="ECO:0000313" key="2">
    <source>
        <dbReference type="EMBL" id="CAD9247005.1"/>
    </source>
</evidence>
<dbReference type="InterPro" id="IPR009374">
    <property type="entry name" value="eIF3k"/>
</dbReference>
<dbReference type="EMBL" id="HBGJ01008501">
    <property type="protein sequence ID" value="CAD9247005.1"/>
    <property type="molecule type" value="Transcribed_RNA"/>
</dbReference>
<protein>
    <recommendedName>
        <fullName evidence="1">CSN8/PSMD8/EIF3K domain-containing protein</fullName>
    </recommendedName>
</protein>
<evidence type="ECO:0000259" key="1">
    <source>
        <dbReference type="Pfam" id="PF10075"/>
    </source>
</evidence>
<proteinExistence type="predicted"/>
<name>A0A7S1TVL6_9STRA</name>
<dbReference type="GO" id="GO:0006446">
    <property type="term" value="P:regulation of translational initiation"/>
    <property type="evidence" value="ECO:0007669"/>
    <property type="project" value="InterPro"/>
</dbReference>
<dbReference type="Gene3D" id="1.25.40.250">
    <property type="entry name" value="ARM repeat, domain 1"/>
    <property type="match status" value="1"/>
</dbReference>
<dbReference type="InterPro" id="IPR016024">
    <property type="entry name" value="ARM-type_fold"/>
</dbReference>
<dbReference type="InterPro" id="IPR033464">
    <property type="entry name" value="CSN8_PSD8_EIF3K"/>
</dbReference>
<feature type="domain" description="CSN8/PSMD8/EIF3K" evidence="1">
    <location>
        <begin position="97"/>
        <end position="181"/>
    </location>
</feature>